<evidence type="ECO:0000313" key="3">
    <source>
        <dbReference type="Proteomes" id="UP001307889"/>
    </source>
</evidence>
<organism evidence="2 3">
    <name type="scientific">Nesidiocoris tenuis</name>
    <dbReference type="NCBI Taxonomy" id="355587"/>
    <lineage>
        <taxon>Eukaryota</taxon>
        <taxon>Metazoa</taxon>
        <taxon>Ecdysozoa</taxon>
        <taxon>Arthropoda</taxon>
        <taxon>Hexapoda</taxon>
        <taxon>Insecta</taxon>
        <taxon>Pterygota</taxon>
        <taxon>Neoptera</taxon>
        <taxon>Paraneoptera</taxon>
        <taxon>Hemiptera</taxon>
        <taxon>Heteroptera</taxon>
        <taxon>Panheteroptera</taxon>
        <taxon>Cimicomorpha</taxon>
        <taxon>Miridae</taxon>
        <taxon>Dicyphina</taxon>
        <taxon>Nesidiocoris</taxon>
    </lineage>
</organism>
<dbReference type="Proteomes" id="UP001307889">
    <property type="component" value="Chromosome 10"/>
</dbReference>
<name>A0ABN7B3Y1_9HEMI</name>
<evidence type="ECO:0000313" key="2">
    <source>
        <dbReference type="EMBL" id="BES99117.1"/>
    </source>
</evidence>
<keyword evidence="3" id="KW-1185">Reference proteome</keyword>
<keyword evidence="1" id="KW-0732">Signal</keyword>
<dbReference type="EMBL" id="AP028918">
    <property type="protein sequence ID" value="BES99117.1"/>
    <property type="molecule type" value="Genomic_DNA"/>
</dbReference>
<protein>
    <submittedName>
        <fullName evidence="2">Uncharacterized protein</fullName>
    </submittedName>
</protein>
<reference evidence="2 3" key="1">
    <citation type="submission" date="2023-09" db="EMBL/GenBank/DDBJ databases">
        <title>Nesidiocoris tenuis whole genome shotgun sequence.</title>
        <authorList>
            <person name="Shibata T."/>
            <person name="Shimoda M."/>
            <person name="Kobayashi T."/>
            <person name="Uehara T."/>
        </authorList>
    </citation>
    <scope>NUCLEOTIDE SEQUENCE [LARGE SCALE GENOMIC DNA]</scope>
    <source>
        <strain evidence="2 3">Japan</strain>
    </source>
</reference>
<sequence length="90" mass="9744">MRPTAVSTVLLAYFLSLFALMSAVDDLKSRQIISAPYRNPCSSGYAPDSSGKCKQVVNATSTSDYSTNYNNSNSNNSNQQVAILISKSRL</sequence>
<accession>A0ABN7B3Y1</accession>
<proteinExistence type="predicted"/>
<feature type="signal peptide" evidence="1">
    <location>
        <begin position="1"/>
        <end position="23"/>
    </location>
</feature>
<feature type="chain" id="PRO_5045948793" evidence="1">
    <location>
        <begin position="24"/>
        <end position="90"/>
    </location>
</feature>
<gene>
    <name evidence="2" type="ORF">NTJ_11933</name>
</gene>
<evidence type="ECO:0000256" key="1">
    <source>
        <dbReference type="SAM" id="SignalP"/>
    </source>
</evidence>